<organism evidence="1 2">
    <name type="scientific">Arthrobotrys flagrans</name>
    <name type="common">Nematode-trapping fungus</name>
    <name type="synonym">Trichothecium flagrans</name>
    <dbReference type="NCBI Taxonomy" id="97331"/>
    <lineage>
        <taxon>Eukaryota</taxon>
        <taxon>Fungi</taxon>
        <taxon>Dikarya</taxon>
        <taxon>Ascomycota</taxon>
        <taxon>Pezizomycotina</taxon>
        <taxon>Orbiliomycetes</taxon>
        <taxon>Orbiliales</taxon>
        <taxon>Orbiliaceae</taxon>
        <taxon>Arthrobotrys</taxon>
    </lineage>
</organism>
<dbReference type="GeneID" id="93585351"/>
<name>A0A437AC79_ARTFL</name>
<keyword evidence="2" id="KW-1185">Reference proteome</keyword>
<comment type="caution">
    <text evidence="1">The sequence shown here is derived from an EMBL/GenBank/DDBJ whole genome shotgun (WGS) entry which is preliminary data.</text>
</comment>
<accession>A0A437AC79</accession>
<dbReference type="AlphaFoldDB" id="A0A437AC79"/>
<dbReference type="EMBL" id="SAEB01000003">
    <property type="protein sequence ID" value="RVD88869.1"/>
    <property type="molecule type" value="Genomic_DNA"/>
</dbReference>
<dbReference type="RefSeq" id="XP_067494413.1">
    <property type="nucleotide sequence ID" value="XM_067631915.1"/>
</dbReference>
<protein>
    <submittedName>
        <fullName evidence="1">Uncharacterized protein</fullName>
    </submittedName>
</protein>
<reference evidence="1 2" key="1">
    <citation type="submission" date="2019-01" db="EMBL/GenBank/DDBJ databases">
        <title>Intercellular communication is required for trap formation in the nematode-trapping fungus Duddingtonia flagrans.</title>
        <authorList>
            <person name="Youssar L."/>
            <person name="Wernet V."/>
            <person name="Hensel N."/>
            <person name="Hildebrandt H.-G."/>
            <person name="Fischer R."/>
        </authorList>
    </citation>
    <scope>NUCLEOTIDE SEQUENCE [LARGE SCALE GENOMIC DNA]</scope>
    <source>
        <strain evidence="1 2">CBS H-5679</strain>
    </source>
</reference>
<dbReference type="Proteomes" id="UP000283090">
    <property type="component" value="Unassembled WGS sequence"/>
</dbReference>
<dbReference type="VEuPathDB" id="FungiDB:DFL_003040"/>
<evidence type="ECO:0000313" key="1">
    <source>
        <dbReference type="EMBL" id="RVD88869.1"/>
    </source>
</evidence>
<gene>
    <name evidence="1" type="ORF">DFL_003040</name>
</gene>
<evidence type="ECO:0000313" key="2">
    <source>
        <dbReference type="Proteomes" id="UP000283090"/>
    </source>
</evidence>
<proteinExistence type="predicted"/>
<sequence>MPLSRSEYLEKSDIFPGPSDIPQFRSVFVYKEPSGASSESDASDNTTTQQPASVLVDAVKKVWAKIRSMTLDNVEKAAIDISRRRATLRFKECLQEIDDAHDLNRTSFGVQIPRTEFPFEHLSILDDILRDPMTASLAISAETLTGLKLVALSPRTLIGVKPS</sequence>
<dbReference type="OrthoDB" id="5318226at2759"/>